<dbReference type="AlphaFoldDB" id="A0A6P1CNC4"/>
<dbReference type="PANTHER" id="PTHR42747">
    <property type="entry name" value="NITRONATE MONOOXYGENASE-RELATED"/>
    <property type="match status" value="1"/>
</dbReference>
<evidence type="ECO:0000256" key="1">
    <source>
        <dbReference type="ARBA" id="ARBA00009881"/>
    </source>
</evidence>
<accession>A0A6P1CNC4</accession>
<name>A0A6P1CNC4_9NOCA</name>
<keyword evidence="5 6" id="KW-0503">Monooxygenase</keyword>
<dbReference type="RefSeq" id="WP_163845471.1">
    <property type="nucleotide sequence ID" value="NZ_CP107969.1"/>
</dbReference>
<comment type="similarity">
    <text evidence="1">Belongs to the nitronate monooxygenase family. NMO class I subfamily.</text>
</comment>
<evidence type="ECO:0000313" key="6">
    <source>
        <dbReference type="EMBL" id="NEW34071.1"/>
    </source>
</evidence>
<evidence type="ECO:0000256" key="5">
    <source>
        <dbReference type="ARBA" id="ARBA00023033"/>
    </source>
</evidence>
<evidence type="ECO:0000256" key="3">
    <source>
        <dbReference type="ARBA" id="ARBA00022643"/>
    </source>
</evidence>
<dbReference type="GO" id="GO:0018580">
    <property type="term" value="F:nitronate monooxygenase activity"/>
    <property type="evidence" value="ECO:0007669"/>
    <property type="project" value="InterPro"/>
</dbReference>
<dbReference type="EMBL" id="JAAGVB010000023">
    <property type="protein sequence ID" value="NEW34071.1"/>
    <property type="molecule type" value="Genomic_DNA"/>
</dbReference>
<dbReference type="InterPro" id="IPR004136">
    <property type="entry name" value="NMO"/>
</dbReference>
<protein>
    <submittedName>
        <fullName evidence="6">Nitronate monooxygenase</fullName>
    </submittedName>
</protein>
<sequence>MTDSFPTTLRLPIVAAPMFLVSGPELVIAACTAGIVGSFPTQNCRTTADLDGWMGSITDHLRAAAATGPVAPWAANVITHRSNARLQDDLRLIAEYKPPLVITALGSPMPVIDIVKGYGGTVIADVVDLRLARKAADAGVDGMACVSAGAGGHTGHLSPFAFTSAVREYFDGLIIIGGGISDGHGVAGAVTAGADLVYMGTRFLAAEESLAVGGYKNMVIESCADDLLISSAITGTPASWLKPSLLACGLDPDNLAPPTGDKNYTAGTASMKRWKDVWAAGQGLSPIHAIEPVSMIVDTIEEQYLAALRRANRLAMPAKI</sequence>
<reference evidence="6 7" key="1">
    <citation type="submission" date="2020-01" db="EMBL/GenBank/DDBJ databases">
        <title>Genetics and antimicrobial susceptibilities of Nocardia species isolated from the soil; a comparison with species isolated from humans.</title>
        <authorList>
            <person name="Carrasco G."/>
            <person name="Monzon S."/>
            <person name="Sansegundo M."/>
            <person name="Garcia E."/>
            <person name="Garrido N."/>
            <person name="Medina M.J."/>
            <person name="Villalon P."/>
            <person name="Ramirez-Arocha A.C."/>
            <person name="Jimenez P."/>
            <person name="Cuesta I."/>
            <person name="Valdezate S."/>
        </authorList>
    </citation>
    <scope>NUCLEOTIDE SEQUENCE [LARGE SCALE GENOMIC DNA]</scope>
    <source>
        <strain evidence="6 7">CNM20110626</strain>
    </source>
</reference>
<dbReference type="CDD" id="cd04730">
    <property type="entry name" value="NPD_like"/>
    <property type="match status" value="1"/>
</dbReference>
<dbReference type="SUPFAM" id="SSF51412">
    <property type="entry name" value="Inosine monophosphate dehydrogenase (IMPDH)"/>
    <property type="match status" value="1"/>
</dbReference>
<proteinExistence type="inferred from homology"/>
<evidence type="ECO:0000313" key="7">
    <source>
        <dbReference type="Proteomes" id="UP000471166"/>
    </source>
</evidence>
<dbReference type="Proteomes" id="UP000471166">
    <property type="component" value="Unassembled WGS sequence"/>
</dbReference>
<dbReference type="InterPro" id="IPR013785">
    <property type="entry name" value="Aldolase_TIM"/>
</dbReference>
<keyword evidence="3" id="KW-0288">FMN</keyword>
<evidence type="ECO:0000256" key="4">
    <source>
        <dbReference type="ARBA" id="ARBA00023002"/>
    </source>
</evidence>
<keyword evidence="4" id="KW-0560">Oxidoreductase</keyword>
<gene>
    <name evidence="6" type="ORF">GV791_16125</name>
</gene>
<organism evidence="6 7">
    <name type="scientific">Nocardia cyriacigeorgica</name>
    <dbReference type="NCBI Taxonomy" id="135487"/>
    <lineage>
        <taxon>Bacteria</taxon>
        <taxon>Bacillati</taxon>
        <taxon>Actinomycetota</taxon>
        <taxon>Actinomycetes</taxon>
        <taxon>Mycobacteriales</taxon>
        <taxon>Nocardiaceae</taxon>
        <taxon>Nocardia</taxon>
    </lineage>
</organism>
<evidence type="ECO:0000256" key="2">
    <source>
        <dbReference type="ARBA" id="ARBA00022630"/>
    </source>
</evidence>
<dbReference type="PANTHER" id="PTHR42747:SF4">
    <property type="entry name" value="BLR1330 PROTEIN"/>
    <property type="match status" value="1"/>
</dbReference>
<dbReference type="Pfam" id="PF03060">
    <property type="entry name" value="NMO"/>
    <property type="match status" value="1"/>
</dbReference>
<comment type="caution">
    <text evidence="6">The sequence shown here is derived from an EMBL/GenBank/DDBJ whole genome shotgun (WGS) entry which is preliminary data.</text>
</comment>
<dbReference type="Gene3D" id="3.20.20.70">
    <property type="entry name" value="Aldolase class I"/>
    <property type="match status" value="1"/>
</dbReference>
<keyword evidence="2" id="KW-0285">Flavoprotein</keyword>